<organism evidence="2 3">
    <name type="scientific">Callosobruchus maculatus</name>
    <name type="common">Southern cowpea weevil</name>
    <name type="synonym">Pulse bruchid</name>
    <dbReference type="NCBI Taxonomy" id="64391"/>
    <lineage>
        <taxon>Eukaryota</taxon>
        <taxon>Metazoa</taxon>
        <taxon>Ecdysozoa</taxon>
        <taxon>Arthropoda</taxon>
        <taxon>Hexapoda</taxon>
        <taxon>Insecta</taxon>
        <taxon>Pterygota</taxon>
        <taxon>Neoptera</taxon>
        <taxon>Endopterygota</taxon>
        <taxon>Coleoptera</taxon>
        <taxon>Polyphaga</taxon>
        <taxon>Cucujiformia</taxon>
        <taxon>Chrysomeloidea</taxon>
        <taxon>Chrysomelidae</taxon>
        <taxon>Bruchinae</taxon>
        <taxon>Bruchini</taxon>
        <taxon>Callosobruchus</taxon>
    </lineage>
</organism>
<sequence length="225" mass="25838">MGNTNEREALKSIALPFPPYNPEQPALWFRQIESCFYCTGITDELIKYHILVSRLEPCVAELIQDFLAKDSDETTDKYSQLKTKIIGIQITKSELEKQQIGDRRPSEFLRCLEQIASKNPSFPTHLVRSIWISGVRPHVSNILLTNPKAPLERLCFIADILHSEDQKKEQQQQSNKPQGETLCNNCQKYKKVTLEVNCINLCEILQNIDSKNPETRDISTQTALY</sequence>
<gene>
    <name evidence="2" type="ORF">CALMAC_LOCUS17060</name>
</gene>
<dbReference type="EMBL" id="CAACVG010011774">
    <property type="protein sequence ID" value="VEN58808.1"/>
    <property type="molecule type" value="Genomic_DNA"/>
</dbReference>
<accession>A0A653DFP1</accession>
<keyword evidence="3" id="KW-1185">Reference proteome</keyword>
<dbReference type="Proteomes" id="UP000410492">
    <property type="component" value="Unassembled WGS sequence"/>
</dbReference>
<reference evidence="2 3" key="1">
    <citation type="submission" date="2019-01" db="EMBL/GenBank/DDBJ databases">
        <authorList>
            <person name="Sayadi A."/>
        </authorList>
    </citation>
    <scope>NUCLEOTIDE SEQUENCE [LARGE SCALE GENOMIC DNA]</scope>
</reference>
<feature type="domain" description="DUF7041" evidence="1">
    <location>
        <begin position="18"/>
        <end position="93"/>
    </location>
</feature>
<proteinExistence type="predicted"/>
<evidence type="ECO:0000313" key="3">
    <source>
        <dbReference type="Proteomes" id="UP000410492"/>
    </source>
</evidence>
<protein>
    <recommendedName>
        <fullName evidence="1">DUF7041 domain-containing protein</fullName>
    </recommendedName>
</protein>
<dbReference type="OrthoDB" id="6433758at2759"/>
<evidence type="ECO:0000259" key="1">
    <source>
        <dbReference type="Pfam" id="PF23055"/>
    </source>
</evidence>
<dbReference type="AlphaFoldDB" id="A0A653DFP1"/>
<dbReference type="Pfam" id="PF23055">
    <property type="entry name" value="DUF7041"/>
    <property type="match status" value="1"/>
</dbReference>
<evidence type="ECO:0000313" key="2">
    <source>
        <dbReference type="EMBL" id="VEN58808.1"/>
    </source>
</evidence>
<name>A0A653DFP1_CALMS</name>
<dbReference type="PANTHER" id="PTHR33327">
    <property type="entry name" value="ENDONUCLEASE"/>
    <property type="match status" value="1"/>
</dbReference>
<dbReference type="PANTHER" id="PTHR33327:SF3">
    <property type="entry name" value="RNA-DIRECTED DNA POLYMERASE"/>
    <property type="match status" value="1"/>
</dbReference>
<dbReference type="InterPro" id="IPR055469">
    <property type="entry name" value="DUF7041"/>
</dbReference>